<dbReference type="SUPFAM" id="SSF57667">
    <property type="entry name" value="beta-beta-alpha zinc fingers"/>
    <property type="match status" value="3"/>
</dbReference>
<feature type="domain" description="C2H2-type" evidence="12">
    <location>
        <begin position="292"/>
        <end position="319"/>
    </location>
</feature>
<dbReference type="PANTHER" id="PTHR24391:SF27">
    <property type="entry name" value="ZINC FINGER PROTEIN 1"/>
    <property type="match status" value="1"/>
</dbReference>
<feature type="compositionally biased region" description="Basic and acidic residues" evidence="10">
    <location>
        <begin position="60"/>
        <end position="72"/>
    </location>
</feature>
<evidence type="ECO:0000256" key="6">
    <source>
        <dbReference type="ARBA" id="ARBA00023125"/>
    </source>
</evidence>
<feature type="region of interest" description="Disordered" evidence="10">
    <location>
        <begin position="112"/>
        <end position="168"/>
    </location>
</feature>
<feature type="region of interest" description="Disordered" evidence="10">
    <location>
        <begin position="60"/>
        <end position="86"/>
    </location>
</feature>
<dbReference type="PROSITE" id="PS50157">
    <property type="entry name" value="ZINC_FINGER_C2H2_2"/>
    <property type="match status" value="6"/>
</dbReference>
<evidence type="ECO:0000256" key="1">
    <source>
        <dbReference type="ARBA" id="ARBA00004123"/>
    </source>
</evidence>
<dbReference type="InterPro" id="IPR001356">
    <property type="entry name" value="HD"/>
</dbReference>
<evidence type="ECO:0000313" key="14">
    <source>
        <dbReference type="RefSeq" id="XP_022250345.1"/>
    </source>
</evidence>
<keyword evidence="13" id="KW-1185">Reference proteome</keyword>
<dbReference type="Proteomes" id="UP000694941">
    <property type="component" value="Unplaced"/>
</dbReference>
<evidence type="ECO:0000256" key="7">
    <source>
        <dbReference type="ARBA" id="ARBA00023242"/>
    </source>
</evidence>
<evidence type="ECO:0000256" key="8">
    <source>
        <dbReference type="PROSITE-ProRule" id="PRU00042"/>
    </source>
</evidence>
<keyword evidence="6 9" id="KW-0238">DNA-binding</keyword>
<dbReference type="Gene3D" id="1.10.10.60">
    <property type="entry name" value="Homeodomain-like"/>
    <property type="match status" value="1"/>
</dbReference>
<evidence type="ECO:0000256" key="5">
    <source>
        <dbReference type="ARBA" id="ARBA00022833"/>
    </source>
</evidence>
<dbReference type="RefSeq" id="XP_022250345.1">
    <property type="nucleotide sequence ID" value="XM_022394637.1"/>
</dbReference>
<dbReference type="PROSITE" id="PS00028">
    <property type="entry name" value="ZINC_FINGER_C2H2_1"/>
    <property type="match status" value="4"/>
</dbReference>
<sequence>PTVEDRFVPKSLLFFITVETDILPDNAEQNHLGPSLIVNSKYSQSSILELPVKDIKEVENKSTEKSEKRTEEFSEIVSETNSSLGGKEEEIAVTRNSGHTLHTMTAGVYRSEEESQNVAAGMEDKPPTLVNGHSCQDTQEWPENEESIFHGGDREEERDEGEDVKSEEEKIQEYMQRNDTAVVFPEPVEKGDKDKSAPLPKHKGASDVVSCTHCDQSYMGPHALYALRDHLKDAHPNTEGTSEQENESKHVCTKCKSLFSDKKHLEKHELIHTTSNQRHMISHDESAVLRKFKCPECGKAFKFKHHLKEHLRIHSGEKPFTCPNCGKRFSHSGSYSSHMTSKKCLVMNLKVRKMDSKSSRNRGTNQNNVFRPIIPKHGANREEMSLTPSAYLPTSDRFTSFAPPENHTSQPAHQHHTIQPYLPVIPFHPVLANNFRTVGLPSRYASLPSLTDMSHLLESRMSNVQKPEDKEFPTVASFPSLRDHSFTVSLQSGPSNFELENSSSEKIDLSSSAASLPLKRNLNAVKKILEIVDATVTKQQVSGSNNGQNGILPDLLNSPPRSHVSGNIVNCKSELEGTKSPENNEYNINQLKECQCRYCSENFDNYTVLRQHERNTCWKNTTIRLPQSEHQETSFQEVQDGKIKEESPIQNAFVKNCKTEFIEQSISPHSSTESMEEWHIDAAENENVMVNERCASVKSLLTDDKFSVLQACRDSNPKPTKSEVINLAKELDCSSRIAQCWFQNVQAQRCHSSGSSSPSASKLIQSYKPQPSCTQTPINVPQYKPQCFLNPLSLPFSTTHYNGTMSIRRIVPGSLVHNNSHIHSHFLSSPTSSNRGDILSVKGKFAKDSCGNIEFEQPLDLSLKSRISVPVLSSSEVNVSQFSASSDCEVLNLSQKSSRTSTPQRESNNPHSQNVLHYDEFRFQKLPYCWQNERDKYSSKYIENRIENPAVPMNQATRVYSPSACFDISLELNSNQPSSDPSTNEYSRTNGHRQNVYRKRVLADVSSFNIMRVSSPSLVPLSPASEGIPLRSSSSSDATSRGDTYSPTNLKISVDDKIISPLDNLEARHNSDQGDLKLRIPNKKSWKQVEADEGQCPQDSPGSGDDPVALLKNKKIKVMKEDGEEELFGCNECDKVFNKQSSLARHKYEHSGQRPHKCDVCSKAFKHKHHLTEHKRLHSGEKPFQCKKCMKRFSHSGSYSQHMNHRYSYCKPYRE</sequence>
<feature type="compositionally biased region" description="Polar residues" evidence="10">
    <location>
        <begin position="1037"/>
        <end position="1049"/>
    </location>
</feature>
<feature type="non-terminal residue" evidence="14">
    <location>
        <position position="1"/>
    </location>
</feature>
<dbReference type="Gene3D" id="3.30.160.60">
    <property type="entry name" value="Classic Zinc Finger"/>
    <property type="match status" value="5"/>
</dbReference>
<feature type="domain" description="C2H2-type" evidence="12">
    <location>
        <begin position="1156"/>
        <end position="1183"/>
    </location>
</feature>
<dbReference type="SUPFAM" id="SSF46689">
    <property type="entry name" value="Homeodomain-like"/>
    <property type="match status" value="1"/>
</dbReference>
<evidence type="ECO:0000313" key="13">
    <source>
        <dbReference type="Proteomes" id="UP000694941"/>
    </source>
</evidence>
<keyword evidence="9" id="KW-0371">Homeobox</keyword>
<feature type="domain" description="C2H2-type" evidence="12">
    <location>
        <begin position="1128"/>
        <end position="1155"/>
    </location>
</feature>
<keyword evidence="7 9" id="KW-0539">Nucleus</keyword>
<reference evidence="14" key="1">
    <citation type="submission" date="2025-08" db="UniProtKB">
        <authorList>
            <consortium name="RefSeq"/>
        </authorList>
    </citation>
    <scope>IDENTIFICATION</scope>
    <source>
        <tissue evidence="14">Muscle</tissue>
    </source>
</reference>
<evidence type="ECO:0000259" key="12">
    <source>
        <dbReference type="PROSITE" id="PS50157"/>
    </source>
</evidence>
<evidence type="ECO:0000256" key="9">
    <source>
        <dbReference type="PROSITE-ProRule" id="PRU00108"/>
    </source>
</evidence>
<feature type="domain" description="Homeobox" evidence="11">
    <location>
        <begin position="692"/>
        <end position="752"/>
    </location>
</feature>
<dbReference type="InterPro" id="IPR013087">
    <property type="entry name" value="Znf_C2H2_type"/>
</dbReference>
<dbReference type="InterPro" id="IPR009057">
    <property type="entry name" value="Homeodomain-like_sf"/>
</dbReference>
<feature type="region of interest" description="Disordered" evidence="10">
    <location>
        <begin position="971"/>
        <end position="995"/>
    </location>
</feature>
<dbReference type="Pfam" id="PF00096">
    <property type="entry name" value="zf-C2H2"/>
    <property type="match status" value="3"/>
</dbReference>
<dbReference type="InterPro" id="IPR036236">
    <property type="entry name" value="Znf_C2H2_sf"/>
</dbReference>
<dbReference type="SMART" id="SM00355">
    <property type="entry name" value="ZnF_C2H2"/>
    <property type="match status" value="8"/>
</dbReference>
<feature type="domain" description="C2H2-type" evidence="12">
    <location>
        <begin position="250"/>
        <end position="277"/>
    </location>
</feature>
<evidence type="ECO:0000256" key="3">
    <source>
        <dbReference type="ARBA" id="ARBA00022737"/>
    </source>
</evidence>
<feature type="compositionally biased region" description="Polar residues" evidence="10">
    <location>
        <begin position="971"/>
        <end position="993"/>
    </location>
</feature>
<dbReference type="PANTHER" id="PTHR24391">
    <property type="entry name" value="HISTONE H4 TRANSCRIPTION FACTOR-RELATED"/>
    <property type="match status" value="1"/>
</dbReference>
<feature type="DNA-binding region" description="Homeobox" evidence="9">
    <location>
        <begin position="694"/>
        <end position="753"/>
    </location>
</feature>
<dbReference type="CDD" id="cd00086">
    <property type="entry name" value="homeodomain"/>
    <property type="match status" value="1"/>
</dbReference>
<feature type="region of interest" description="Disordered" evidence="10">
    <location>
        <begin position="893"/>
        <end position="914"/>
    </location>
</feature>
<evidence type="ECO:0000256" key="4">
    <source>
        <dbReference type="ARBA" id="ARBA00022771"/>
    </source>
</evidence>
<dbReference type="PROSITE" id="PS50071">
    <property type="entry name" value="HOMEOBOX_2"/>
    <property type="match status" value="1"/>
</dbReference>
<feature type="region of interest" description="Disordered" evidence="10">
    <location>
        <begin position="1021"/>
        <end position="1049"/>
    </location>
</feature>
<keyword evidence="3" id="KW-0677">Repeat</keyword>
<dbReference type="GeneID" id="106466606"/>
<feature type="region of interest" description="Disordered" evidence="10">
    <location>
        <begin position="1088"/>
        <end position="1108"/>
    </location>
</feature>
<evidence type="ECO:0000256" key="10">
    <source>
        <dbReference type="SAM" id="MobiDB-lite"/>
    </source>
</evidence>
<organism evidence="13 14">
    <name type="scientific">Limulus polyphemus</name>
    <name type="common">Atlantic horseshoe crab</name>
    <dbReference type="NCBI Taxonomy" id="6850"/>
    <lineage>
        <taxon>Eukaryota</taxon>
        <taxon>Metazoa</taxon>
        <taxon>Ecdysozoa</taxon>
        <taxon>Arthropoda</taxon>
        <taxon>Chelicerata</taxon>
        <taxon>Merostomata</taxon>
        <taxon>Xiphosura</taxon>
        <taxon>Limulidae</taxon>
        <taxon>Limulus</taxon>
    </lineage>
</organism>
<name>A0ABM1T389_LIMPO</name>
<dbReference type="InterPro" id="IPR051574">
    <property type="entry name" value="ZnF_E-box_Homeobox"/>
</dbReference>
<keyword evidence="5" id="KW-0862">Zinc</keyword>
<comment type="subcellular location">
    <subcellularLocation>
        <location evidence="1 9">Nucleus</location>
    </subcellularLocation>
</comment>
<evidence type="ECO:0000256" key="2">
    <source>
        <dbReference type="ARBA" id="ARBA00022723"/>
    </source>
</evidence>
<feature type="domain" description="C2H2-type" evidence="12">
    <location>
        <begin position="320"/>
        <end position="339"/>
    </location>
</feature>
<keyword evidence="4 8" id="KW-0863">Zinc-finger</keyword>
<feature type="domain" description="C2H2-type" evidence="12">
    <location>
        <begin position="1184"/>
        <end position="1212"/>
    </location>
</feature>
<gene>
    <name evidence="14" type="primary">LOC106466606</name>
</gene>
<evidence type="ECO:0000259" key="11">
    <source>
        <dbReference type="PROSITE" id="PS50071"/>
    </source>
</evidence>
<keyword evidence="2" id="KW-0479">Metal-binding</keyword>
<proteinExistence type="predicted"/>
<accession>A0ABM1T389</accession>
<protein>
    <submittedName>
        <fullName evidence="14">Zinc finger protein 1-like</fullName>
    </submittedName>
</protein>